<dbReference type="AlphaFoldDB" id="A0A3S1BRT8"/>
<feature type="region of interest" description="Disordered" evidence="1">
    <location>
        <begin position="236"/>
        <end position="260"/>
    </location>
</feature>
<evidence type="ECO:0000256" key="2">
    <source>
        <dbReference type="SAM" id="SignalP"/>
    </source>
</evidence>
<comment type="caution">
    <text evidence="3">The sequence shown here is derived from an EMBL/GenBank/DDBJ whole genome shotgun (WGS) entry which is preliminary data.</text>
</comment>
<evidence type="ECO:0000313" key="3">
    <source>
        <dbReference type="EMBL" id="RUS89881.1"/>
    </source>
</evidence>
<proteinExistence type="predicted"/>
<sequence>MALLRFSVSVLCWAATLTLVHCAGDLTLWKYSSPLSGNLRRAGIPPTVDVDTPQALSSDGEPQELQLARILAERSWENPPDNNAFVLRRSPEPSWGLISQVKRGGSGEDESESESRILDFSDLREKLEDATNFGELGTSSRVYRSMRNPITKRQRITQGGSENASSPAQSYGSSLEVLKRLFSFLRRNPHGKSPRIVSPMALSRSHRNSRLVEAAPRMCRGSLRCFRRQTVEVNGDARQTKKNGPWPSSYLLGGAMGKRR</sequence>
<evidence type="ECO:0000256" key="1">
    <source>
        <dbReference type="SAM" id="MobiDB-lite"/>
    </source>
</evidence>
<feature type="region of interest" description="Disordered" evidence="1">
    <location>
        <begin position="152"/>
        <end position="171"/>
    </location>
</feature>
<reference evidence="3 4" key="1">
    <citation type="submission" date="2019-01" db="EMBL/GenBank/DDBJ databases">
        <title>A draft genome assembly of the solar-powered sea slug Elysia chlorotica.</title>
        <authorList>
            <person name="Cai H."/>
            <person name="Li Q."/>
            <person name="Fang X."/>
            <person name="Li J."/>
            <person name="Curtis N.E."/>
            <person name="Altenburger A."/>
            <person name="Shibata T."/>
            <person name="Feng M."/>
            <person name="Maeda T."/>
            <person name="Schwartz J.A."/>
            <person name="Shigenobu S."/>
            <person name="Lundholm N."/>
            <person name="Nishiyama T."/>
            <person name="Yang H."/>
            <person name="Hasebe M."/>
            <person name="Li S."/>
            <person name="Pierce S.K."/>
            <person name="Wang J."/>
        </authorList>
    </citation>
    <scope>NUCLEOTIDE SEQUENCE [LARGE SCALE GENOMIC DNA]</scope>
    <source>
        <strain evidence="3">EC2010</strain>
        <tissue evidence="3">Whole organism of an adult</tissue>
    </source>
</reference>
<feature type="chain" id="PRO_5018587329" evidence="2">
    <location>
        <begin position="23"/>
        <end position="260"/>
    </location>
</feature>
<feature type="compositionally biased region" description="Polar residues" evidence="1">
    <location>
        <begin position="156"/>
        <end position="171"/>
    </location>
</feature>
<organism evidence="3 4">
    <name type="scientific">Elysia chlorotica</name>
    <name type="common">Eastern emerald elysia</name>
    <name type="synonym">Sea slug</name>
    <dbReference type="NCBI Taxonomy" id="188477"/>
    <lineage>
        <taxon>Eukaryota</taxon>
        <taxon>Metazoa</taxon>
        <taxon>Spiralia</taxon>
        <taxon>Lophotrochozoa</taxon>
        <taxon>Mollusca</taxon>
        <taxon>Gastropoda</taxon>
        <taxon>Heterobranchia</taxon>
        <taxon>Euthyneura</taxon>
        <taxon>Panpulmonata</taxon>
        <taxon>Sacoglossa</taxon>
        <taxon>Placobranchoidea</taxon>
        <taxon>Plakobranchidae</taxon>
        <taxon>Elysia</taxon>
    </lineage>
</organism>
<keyword evidence="4" id="KW-1185">Reference proteome</keyword>
<feature type="signal peptide" evidence="2">
    <location>
        <begin position="1"/>
        <end position="22"/>
    </location>
</feature>
<accession>A0A3S1BRT8</accession>
<dbReference type="EMBL" id="RQTK01000045">
    <property type="protein sequence ID" value="RUS89881.1"/>
    <property type="molecule type" value="Genomic_DNA"/>
</dbReference>
<gene>
    <name evidence="3" type="ORF">EGW08_002322</name>
</gene>
<protein>
    <submittedName>
        <fullName evidence="3">Uncharacterized protein</fullName>
    </submittedName>
</protein>
<dbReference type="Proteomes" id="UP000271974">
    <property type="component" value="Unassembled WGS sequence"/>
</dbReference>
<name>A0A3S1BRT8_ELYCH</name>
<evidence type="ECO:0000313" key="4">
    <source>
        <dbReference type="Proteomes" id="UP000271974"/>
    </source>
</evidence>
<keyword evidence="2" id="KW-0732">Signal</keyword>